<keyword evidence="2" id="KW-1185">Reference proteome</keyword>
<dbReference type="EMBL" id="JAPDRP010000001">
    <property type="protein sequence ID" value="KAJ9649430.1"/>
    <property type="molecule type" value="Genomic_DNA"/>
</dbReference>
<accession>A0ACC2ZPJ2</accession>
<comment type="caution">
    <text evidence="1">The sequence shown here is derived from an EMBL/GenBank/DDBJ whole genome shotgun (WGS) entry which is preliminary data.</text>
</comment>
<proteinExistence type="predicted"/>
<dbReference type="Proteomes" id="UP001172680">
    <property type="component" value="Unassembled WGS sequence"/>
</dbReference>
<protein>
    <submittedName>
        <fullName evidence="1">Uncharacterized protein</fullName>
    </submittedName>
</protein>
<reference evidence="1" key="1">
    <citation type="submission" date="2022-10" db="EMBL/GenBank/DDBJ databases">
        <title>Culturing micro-colonial fungi from biological soil crusts in the Mojave desert and describing Neophaeococcomyces mojavensis, and introducing the new genera and species Taxawa tesnikishii.</title>
        <authorList>
            <person name="Kurbessoian T."/>
            <person name="Stajich J.E."/>
        </authorList>
    </citation>
    <scope>NUCLEOTIDE SEQUENCE</scope>
    <source>
        <strain evidence="1">JES_115</strain>
    </source>
</reference>
<sequence>MQSPRTLPGPSDANDDDRSLLLRTPDSRNRAPSASKPLESAGPLNDPHALLSNGATTTEDDYSRSMDESLANRKLRRRPNEEARKEKESQLREADERATAAEEKHTSAQRKTVNAIHVFEAMHSEIQKKQTAINELQRKLEETQGIAQVQERICRDAKGSENLLEEESKRAVEDRDQAQGELRKIDEDEEKKRRDDEELEEQINRNSEAIAKSREDVKKAMELLRKHLDEREAIGRRIAEQ</sequence>
<organism evidence="1 2">
    <name type="scientific">Coniosporium tulheliwenetii</name>
    <dbReference type="NCBI Taxonomy" id="3383036"/>
    <lineage>
        <taxon>Eukaryota</taxon>
        <taxon>Fungi</taxon>
        <taxon>Dikarya</taxon>
        <taxon>Ascomycota</taxon>
        <taxon>Pezizomycotina</taxon>
        <taxon>Dothideomycetes</taxon>
        <taxon>Dothideomycetes incertae sedis</taxon>
        <taxon>Coniosporium</taxon>
    </lineage>
</organism>
<evidence type="ECO:0000313" key="1">
    <source>
        <dbReference type="EMBL" id="KAJ9649430.1"/>
    </source>
</evidence>
<gene>
    <name evidence="1" type="ORF">H2199_000205</name>
</gene>
<name>A0ACC2ZPJ2_9PEZI</name>
<evidence type="ECO:0000313" key="2">
    <source>
        <dbReference type="Proteomes" id="UP001172680"/>
    </source>
</evidence>